<dbReference type="Proteomes" id="UP000290365">
    <property type="component" value="Chromosome"/>
</dbReference>
<sequence length="84" mass="9362">MEMRMQIDPELVNKLINSLPYPISTDDLIQRARQFGVSDQILGMLEHLPKQTFNSPQDVQNLVGGLSNLPNLGNLGGLGDLFKR</sequence>
<dbReference type="KEGG" id="kbs:EPA93_19530"/>
<dbReference type="OrthoDB" id="165019at2"/>
<dbReference type="InterPro" id="IPR021527">
    <property type="entry name" value="DUF2795"/>
</dbReference>
<dbReference type="Pfam" id="PF11387">
    <property type="entry name" value="DUF2795"/>
    <property type="match status" value="1"/>
</dbReference>
<dbReference type="AlphaFoldDB" id="A0A4P6JRH0"/>
<evidence type="ECO:0000313" key="1">
    <source>
        <dbReference type="EMBL" id="QBD78067.1"/>
    </source>
</evidence>
<gene>
    <name evidence="1" type="ORF">EPA93_19530</name>
</gene>
<accession>A0A4P6JRH0</accession>
<proteinExistence type="predicted"/>
<name>A0A4P6JRH0_KTERU</name>
<organism evidence="1 2">
    <name type="scientific">Ktedonosporobacter rubrisoli</name>
    <dbReference type="NCBI Taxonomy" id="2509675"/>
    <lineage>
        <taxon>Bacteria</taxon>
        <taxon>Bacillati</taxon>
        <taxon>Chloroflexota</taxon>
        <taxon>Ktedonobacteria</taxon>
        <taxon>Ktedonobacterales</taxon>
        <taxon>Ktedonosporobacteraceae</taxon>
        <taxon>Ktedonosporobacter</taxon>
    </lineage>
</organism>
<evidence type="ECO:0000313" key="2">
    <source>
        <dbReference type="Proteomes" id="UP000290365"/>
    </source>
</evidence>
<reference evidence="1 2" key="1">
    <citation type="submission" date="2019-01" db="EMBL/GenBank/DDBJ databases">
        <title>Ktedonosporobacter rubrisoli SCAWS-G2.</title>
        <authorList>
            <person name="Huang Y."/>
            <person name="Yan B."/>
        </authorList>
    </citation>
    <scope>NUCLEOTIDE SEQUENCE [LARGE SCALE GENOMIC DNA]</scope>
    <source>
        <strain evidence="1 2">SCAWS-G2</strain>
    </source>
</reference>
<dbReference type="EMBL" id="CP035758">
    <property type="protein sequence ID" value="QBD78067.1"/>
    <property type="molecule type" value="Genomic_DNA"/>
</dbReference>
<keyword evidence="2" id="KW-1185">Reference proteome</keyword>
<protein>
    <submittedName>
        <fullName evidence="1">DUF2795 domain-containing protein</fullName>
    </submittedName>
</protein>